<dbReference type="Gene3D" id="3.40.50.1000">
    <property type="entry name" value="HAD superfamily/HAD-like"/>
    <property type="match status" value="1"/>
</dbReference>
<dbReference type="Pfam" id="PF00702">
    <property type="entry name" value="Hydrolase"/>
    <property type="match status" value="1"/>
</dbReference>
<proteinExistence type="predicted"/>
<sequence length="209" mass="22971">MQELGVVTGRNVIFDLGAVLIEWDAALAFADVFTTRDAAEDWMRQIDFAGWNRLQDGGRSFAEGVAVARAQHGPLADPLEGYLAAFHLTIENPVPGSWAIVDALNAREVPLFAITNWAAETWPAALEVHPRLASVFRDIVVSGQVAQLKPQPEIFRLLMQRNGLSPADCVFIDDSRANVEGARVLGMDAIHFTDAENLERELAERGFFA</sequence>
<dbReference type="SFLD" id="SFLDG01129">
    <property type="entry name" value="C1.5:_HAD__Beta-PGM__Phosphata"/>
    <property type="match status" value="1"/>
</dbReference>
<name>A0ABU3EER2_9RHOB</name>
<dbReference type="CDD" id="cd02603">
    <property type="entry name" value="HAD_sEH-N_like"/>
    <property type="match status" value="1"/>
</dbReference>
<reference evidence="2" key="1">
    <citation type="submission" date="2023-07" db="EMBL/GenBank/DDBJ databases">
        <title>Characterization of two Paracoccaceae strains isolated from Phycosphere and proposal of Xinfangfangia lacusdiani sp. nov.</title>
        <authorList>
            <person name="Deng Y."/>
            <person name="Zhang Y.Q."/>
        </authorList>
    </citation>
    <scope>NUCLEOTIDE SEQUENCE [LARGE SCALE GENOMIC DNA]</scope>
    <source>
        <strain evidence="2">CPCC 101403</strain>
    </source>
</reference>
<organism evidence="1 2">
    <name type="scientific">Paracoccus broussonetiae</name>
    <dbReference type="NCBI Taxonomy" id="3075834"/>
    <lineage>
        <taxon>Bacteria</taxon>
        <taxon>Pseudomonadati</taxon>
        <taxon>Pseudomonadota</taxon>
        <taxon>Alphaproteobacteria</taxon>
        <taxon>Rhodobacterales</taxon>
        <taxon>Paracoccaceae</taxon>
        <taxon>Paracoccus</taxon>
    </lineage>
</organism>
<dbReference type="PANTHER" id="PTHR43611">
    <property type="entry name" value="ALPHA-D-GLUCOSE 1-PHOSPHATE PHOSPHATASE"/>
    <property type="match status" value="1"/>
</dbReference>
<dbReference type="InterPro" id="IPR006439">
    <property type="entry name" value="HAD-SF_hydro_IA"/>
</dbReference>
<evidence type="ECO:0000313" key="2">
    <source>
        <dbReference type="Proteomes" id="UP001251085"/>
    </source>
</evidence>
<protein>
    <submittedName>
        <fullName evidence="1">HAD family phosphatase</fullName>
    </submittedName>
</protein>
<dbReference type="PANTHER" id="PTHR43611:SF3">
    <property type="entry name" value="FLAVIN MONONUCLEOTIDE HYDROLASE 1, CHLOROPLATIC"/>
    <property type="match status" value="1"/>
</dbReference>
<dbReference type="NCBIfam" id="TIGR01509">
    <property type="entry name" value="HAD-SF-IA-v3"/>
    <property type="match status" value="1"/>
</dbReference>
<dbReference type="RefSeq" id="WP_311759780.1">
    <property type="nucleotide sequence ID" value="NZ_JAVRQI010000009.1"/>
</dbReference>
<keyword evidence="2" id="KW-1185">Reference proteome</keyword>
<dbReference type="Proteomes" id="UP001251085">
    <property type="component" value="Unassembled WGS sequence"/>
</dbReference>
<accession>A0ABU3EER2</accession>
<dbReference type="EMBL" id="JAVRQI010000009">
    <property type="protein sequence ID" value="MDT1062684.1"/>
    <property type="molecule type" value="Genomic_DNA"/>
</dbReference>
<gene>
    <name evidence="1" type="ORF">RM190_12470</name>
</gene>
<dbReference type="InterPro" id="IPR036412">
    <property type="entry name" value="HAD-like_sf"/>
</dbReference>
<dbReference type="SUPFAM" id="SSF56784">
    <property type="entry name" value="HAD-like"/>
    <property type="match status" value="1"/>
</dbReference>
<evidence type="ECO:0000313" key="1">
    <source>
        <dbReference type="EMBL" id="MDT1062684.1"/>
    </source>
</evidence>
<dbReference type="InterPro" id="IPR023214">
    <property type="entry name" value="HAD_sf"/>
</dbReference>
<comment type="caution">
    <text evidence="1">The sequence shown here is derived from an EMBL/GenBank/DDBJ whole genome shotgun (WGS) entry which is preliminary data.</text>
</comment>
<dbReference type="SFLD" id="SFLDS00003">
    <property type="entry name" value="Haloacid_Dehalogenase"/>
    <property type="match status" value="1"/>
</dbReference>
<dbReference type="PRINTS" id="PR00413">
    <property type="entry name" value="HADHALOGNASE"/>
</dbReference>